<dbReference type="InterPro" id="IPR035979">
    <property type="entry name" value="RBD_domain_sf"/>
</dbReference>
<organism evidence="6 7">
    <name type="scientific">Ceratopteris richardii</name>
    <name type="common">Triangle waterfern</name>
    <dbReference type="NCBI Taxonomy" id="49495"/>
    <lineage>
        <taxon>Eukaryota</taxon>
        <taxon>Viridiplantae</taxon>
        <taxon>Streptophyta</taxon>
        <taxon>Embryophyta</taxon>
        <taxon>Tracheophyta</taxon>
        <taxon>Polypodiopsida</taxon>
        <taxon>Polypodiidae</taxon>
        <taxon>Polypodiales</taxon>
        <taxon>Pteridineae</taxon>
        <taxon>Pteridaceae</taxon>
        <taxon>Parkerioideae</taxon>
        <taxon>Ceratopteris</taxon>
    </lineage>
</organism>
<protein>
    <recommendedName>
        <fullName evidence="5">RRM domain-containing protein</fullName>
    </recommendedName>
</protein>
<dbReference type="FunFam" id="3.30.70.330:FF:000364">
    <property type="entry name" value="heterogeneous nuclear ribonucleoprotein 1"/>
    <property type="match status" value="1"/>
</dbReference>
<accession>A0A8T2PZ83</accession>
<feature type="compositionally biased region" description="Polar residues" evidence="4">
    <location>
        <begin position="299"/>
        <end position="309"/>
    </location>
</feature>
<reference evidence="6" key="1">
    <citation type="submission" date="2021-08" db="EMBL/GenBank/DDBJ databases">
        <title>WGS assembly of Ceratopteris richardii.</title>
        <authorList>
            <person name="Marchant D.B."/>
            <person name="Chen G."/>
            <person name="Jenkins J."/>
            <person name="Shu S."/>
            <person name="Leebens-Mack J."/>
            <person name="Grimwood J."/>
            <person name="Schmutz J."/>
            <person name="Soltis P."/>
            <person name="Soltis D."/>
            <person name="Chen Z.-H."/>
        </authorList>
    </citation>
    <scope>NUCLEOTIDE SEQUENCE</scope>
    <source>
        <strain evidence="6">Whitten #5841</strain>
        <tissue evidence="6">Leaf</tissue>
    </source>
</reference>
<name>A0A8T2PZ83_CERRI</name>
<gene>
    <name evidence="6" type="ORF">KP509_39G011900</name>
</gene>
<feature type="compositionally biased region" description="Low complexity" evidence="4">
    <location>
        <begin position="281"/>
        <end position="292"/>
    </location>
</feature>
<dbReference type="InterPro" id="IPR000504">
    <property type="entry name" value="RRM_dom"/>
</dbReference>
<evidence type="ECO:0000313" key="6">
    <source>
        <dbReference type="EMBL" id="KAH7276561.1"/>
    </source>
</evidence>
<dbReference type="OrthoDB" id="1920223at2759"/>
<proteinExistence type="predicted"/>
<keyword evidence="7" id="KW-1185">Reference proteome</keyword>
<dbReference type="EMBL" id="CM035444">
    <property type="protein sequence ID" value="KAH7276561.1"/>
    <property type="molecule type" value="Genomic_DNA"/>
</dbReference>
<dbReference type="SUPFAM" id="SSF54928">
    <property type="entry name" value="RNA-binding domain, RBD"/>
    <property type="match status" value="3"/>
</dbReference>
<dbReference type="OMA" id="NAEHSTH"/>
<dbReference type="AlphaFoldDB" id="A0A8T2PZ83"/>
<dbReference type="SMART" id="SM00360">
    <property type="entry name" value="RRM"/>
    <property type="match status" value="3"/>
</dbReference>
<dbReference type="InterPro" id="IPR012677">
    <property type="entry name" value="Nucleotide-bd_a/b_plait_sf"/>
</dbReference>
<evidence type="ECO:0000256" key="4">
    <source>
        <dbReference type="SAM" id="MobiDB-lite"/>
    </source>
</evidence>
<keyword evidence="1" id="KW-0677">Repeat</keyword>
<evidence type="ECO:0000256" key="3">
    <source>
        <dbReference type="PROSITE-ProRule" id="PRU00176"/>
    </source>
</evidence>
<dbReference type="PROSITE" id="PS50102">
    <property type="entry name" value="RRM"/>
    <property type="match status" value="3"/>
</dbReference>
<sequence>MEFPSARARKLVVLGLPFNVETEELKYYMQTFGDVDDCIVMKDRMTGQSRGFGYVTFRTVEDARKAATSQHVLNGRSLDVKIATPKDEMVPSASRKVSRIFVARIPSEVTEGAFRSHFEKYGTIIDAYMPKDAGSRSHRGIGFITFDNPESVDRIMNETHELGGVLVAVDRATPKEETLKSWASRPQYDQPGNQVFEQWTKGLPEQWSKNLPEQWSKIPPEQFSFYMAAAAAAMAQMGAFGGMGGSMEGFDFSSYGFPGYTQAGEVANNASGDAAKGESGQGQSSPSQSHPSAVAGYQPQGSEAQITATSEQSNAVSAYGPSAFMGMMYSMFNGYGGNASSTSMPPVYADSHATIAGGNPAASFGHTADYSTPPVTQGYYGHTSGDATAQAYGHHHGLGAIQSGSTVNADYSSGTYVYGGMSASGHGYDSGNAYVDPNVPNPAYGSSAPYAGAGPVSGAGYASSTVYEPPSAGYGSNVQPASAMGNKVFIGKLPHDATSEHLRNYFSSFGRIADVYVPKDSKKSGHRGFGFVTFFDDGVAERVAQQSHEILGHSVNLIMCLLVYKLHPMYYFTSFVLFLFRLQWIVRPRKIVAQISHIQGVLHLIQDLEMLIPGVMLLGCKRNLNMLLPLVQGLDSILGIQILMMQLLVQFVQHAHRMTGIDHTDQC</sequence>
<dbReference type="PANTHER" id="PTHR48032">
    <property type="entry name" value="RNA-BINDING PROTEIN MUSASHI HOMOLOG RBP6"/>
    <property type="match status" value="1"/>
</dbReference>
<evidence type="ECO:0000256" key="1">
    <source>
        <dbReference type="ARBA" id="ARBA00022737"/>
    </source>
</evidence>
<evidence type="ECO:0000256" key="2">
    <source>
        <dbReference type="ARBA" id="ARBA00022884"/>
    </source>
</evidence>
<dbReference type="Proteomes" id="UP000825935">
    <property type="component" value="Chromosome 39"/>
</dbReference>
<dbReference type="PANTHER" id="PTHR48032:SF6">
    <property type="entry name" value="RNA-BINDING (RRM_RBD_RNP MOTIFS) FAMILY PROTEIN"/>
    <property type="match status" value="1"/>
</dbReference>
<dbReference type="GO" id="GO:0006417">
    <property type="term" value="P:regulation of translation"/>
    <property type="evidence" value="ECO:0007669"/>
    <property type="project" value="TreeGrafter"/>
</dbReference>
<feature type="domain" description="RRM" evidence="5">
    <location>
        <begin position="486"/>
        <end position="557"/>
    </location>
</feature>
<dbReference type="Gene3D" id="3.30.70.330">
    <property type="match status" value="3"/>
</dbReference>
<dbReference type="GO" id="GO:0003729">
    <property type="term" value="F:mRNA binding"/>
    <property type="evidence" value="ECO:0007669"/>
    <property type="project" value="TreeGrafter"/>
</dbReference>
<evidence type="ECO:0000313" key="7">
    <source>
        <dbReference type="Proteomes" id="UP000825935"/>
    </source>
</evidence>
<feature type="region of interest" description="Disordered" evidence="4">
    <location>
        <begin position="270"/>
        <end position="309"/>
    </location>
</feature>
<evidence type="ECO:0000259" key="5">
    <source>
        <dbReference type="PROSITE" id="PS50102"/>
    </source>
</evidence>
<feature type="domain" description="RRM" evidence="5">
    <location>
        <begin position="9"/>
        <end position="85"/>
    </location>
</feature>
<feature type="domain" description="RRM" evidence="5">
    <location>
        <begin position="98"/>
        <end position="174"/>
    </location>
</feature>
<dbReference type="Pfam" id="PF00076">
    <property type="entry name" value="RRM_1"/>
    <property type="match status" value="3"/>
</dbReference>
<comment type="caution">
    <text evidence="6">The sequence shown here is derived from an EMBL/GenBank/DDBJ whole genome shotgun (WGS) entry which is preliminary data.</text>
</comment>
<keyword evidence="2 3" id="KW-0694">RNA-binding</keyword>